<dbReference type="PANTHER" id="PTHR36512:SF3">
    <property type="entry name" value="BLR5678 PROTEIN"/>
    <property type="match status" value="1"/>
</dbReference>
<reference evidence="3 4" key="1">
    <citation type="journal article" date="2019" name="Int. J. Syst. Evol. Microbiol.">
        <title>The Global Catalogue of Microorganisms (GCM) 10K type strain sequencing project: providing services to taxonomists for standard genome sequencing and annotation.</title>
        <authorList>
            <consortium name="The Broad Institute Genomics Platform"/>
            <consortium name="The Broad Institute Genome Sequencing Center for Infectious Disease"/>
            <person name="Wu L."/>
            <person name="Ma J."/>
        </authorList>
    </citation>
    <scope>NUCLEOTIDE SEQUENCE [LARGE SCALE GENOMIC DNA]</scope>
    <source>
        <strain evidence="3 4">JCM 3325</strain>
    </source>
</reference>
<keyword evidence="4" id="KW-1185">Reference proteome</keyword>
<evidence type="ECO:0000256" key="2">
    <source>
        <dbReference type="SAM" id="MobiDB-lite"/>
    </source>
</evidence>
<gene>
    <name evidence="3" type="ORF">GCM10010191_36150</name>
</gene>
<dbReference type="SUPFAM" id="SSF56266">
    <property type="entry name" value="DmpA/ArgJ-like"/>
    <property type="match status" value="1"/>
</dbReference>
<dbReference type="Proteomes" id="UP001501231">
    <property type="component" value="Unassembled WGS sequence"/>
</dbReference>
<comment type="caution">
    <text evidence="3">The sequence shown here is derived from an EMBL/GenBank/DDBJ whole genome shotgun (WGS) entry which is preliminary data.</text>
</comment>
<proteinExistence type="inferred from homology"/>
<accession>A0ABN3J3H5</accession>
<dbReference type="EMBL" id="BAAARW010000012">
    <property type="protein sequence ID" value="GAA2421464.1"/>
    <property type="molecule type" value="Genomic_DNA"/>
</dbReference>
<dbReference type="PANTHER" id="PTHR36512">
    <property type="entry name" value="D-AMINOPEPTIDASE"/>
    <property type="match status" value="1"/>
</dbReference>
<dbReference type="Gene3D" id="3.60.70.12">
    <property type="entry name" value="L-amino peptidase D-ALA esterase/amidase"/>
    <property type="match status" value="1"/>
</dbReference>
<evidence type="ECO:0000313" key="4">
    <source>
        <dbReference type="Proteomes" id="UP001501231"/>
    </source>
</evidence>
<feature type="region of interest" description="Disordered" evidence="2">
    <location>
        <begin position="1"/>
        <end position="48"/>
    </location>
</feature>
<evidence type="ECO:0000256" key="1">
    <source>
        <dbReference type="ARBA" id="ARBA00007068"/>
    </source>
</evidence>
<dbReference type="Pfam" id="PF03576">
    <property type="entry name" value="Peptidase_S58"/>
    <property type="match status" value="1"/>
</dbReference>
<sequence>MTTTNGQATGGRPATPSEPRPATPSEFAAGVPGNAAPPPVPRDSPGRGVVEFDLPGVLVGTAEYAEGPTGCTVVHVPAGARTAVDIRGGAVGLSGGYEFNHAVCLAGGSVYGLAAAAGVSAELLARRDNRTRWDELQTVSGAVIYDFSCRDNAVHPDAALGAAALRAAREGAFPVGRCGAGRSATAGKIDFSRAEFTGQGAAFRAFGEAGVLVATVTNPIGVVVDRDGTVVRGNYHAAEGVRRHPSADYTAMIGATDADTGAGPGAVTGNTTLTVLVTNVRLTDRELGQLGRQVHSSMHRGIQPFHTEMDGDVLFAMTTDQVDLAGVRPSGLGALASEVAWDAILNSAE</sequence>
<dbReference type="RefSeq" id="WP_344590143.1">
    <property type="nucleotide sequence ID" value="NZ_BAAARW010000012.1"/>
</dbReference>
<evidence type="ECO:0000313" key="3">
    <source>
        <dbReference type="EMBL" id="GAA2421464.1"/>
    </source>
</evidence>
<protein>
    <submittedName>
        <fullName evidence="3">P1 family peptidase</fullName>
    </submittedName>
</protein>
<dbReference type="InterPro" id="IPR005321">
    <property type="entry name" value="Peptidase_S58_DmpA"/>
</dbReference>
<dbReference type="InterPro" id="IPR016117">
    <property type="entry name" value="ArgJ-like_dom_sf"/>
</dbReference>
<comment type="similarity">
    <text evidence="1">Belongs to the peptidase S58 family.</text>
</comment>
<organism evidence="3 4">
    <name type="scientific">Actinomadura vinacea</name>
    <dbReference type="NCBI Taxonomy" id="115336"/>
    <lineage>
        <taxon>Bacteria</taxon>
        <taxon>Bacillati</taxon>
        <taxon>Actinomycetota</taxon>
        <taxon>Actinomycetes</taxon>
        <taxon>Streptosporangiales</taxon>
        <taxon>Thermomonosporaceae</taxon>
        <taxon>Actinomadura</taxon>
    </lineage>
</organism>
<name>A0ABN3J3H5_9ACTN</name>